<evidence type="ECO:0000313" key="3">
    <source>
        <dbReference type="Proteomes" id="UP000035947"/>
    </source>
</evidence>
<dbReference type="EMBL" id="JXOD01000033">
    <property type="protein sequence ID" value="KMO20879.1"/>
    <property type="molecule type" value="Genomic_DNA"/>
</dbReference>
<name>A0ABR5H8E4_9HYPH</name>
<comment type="caution">
    <text evidence="2">The sequence shown here is derived from an EMBL/GenBank/DDBJ whole genome shotgun (WGS) entry which is preliminary data.</text>
</comment>
<evidence type="ECO:0000313" key="2">
    <source>
        <dbReference type="EMBL" id="KMO20879.1"/>
    </source>
</evidence>
<feature type="non-terminal residue" evidence="2">
    <location>
        <position position="1"/>
    </location>
</feature>
<proteinExistence type="predicted"/>
<keyword evidence="1" id="KW-1133">Transmembrane helix</keyword>
<keyword evidence="3" id="KW-1185">Reference proteome</keyword>
<accession>A0ABR5H8E4</accession>
<dbReference type="Proteomes" id="UP000035947">
    <property type="component" value="Unassembled WGS sequence"/>
</dbReference>
<gene>
    <name evidence="2" type="ORF">SQ03_04855</name>
</gene>
<reference evidence="2 3" key="1">
    <citation type="submission" date="2015-01" db="EMBL/GenBank/DDBJ databases">
        <title>Genome sequencing of Methylobacterium platani JCM14648 type strain.</title>
        <authorList>
            <person name="Chaudhry V."/>
            <person name="Patil P.B."/>
        </authorList>
    </citation>
    <scope>NUCLEOTIDE SEQUENCE [LARGE SCALE GENOMIC DNA]</scope>
    <source>
        <strain evidence="2 3">JCM 14648</strain>
    </source>
</reference>
<keyword evidence="1" id="KW-0812">Transmembrane</keyword>
<keyword evidence="1" id="KW-0472">Membrane</keyword>
<sequence length="81" mass="8790">DRVLCREEWEPARERGHEADPVVAARTHALRAGMASDPGWAHTLVGCHWGFILAVAGCSLAKSAWTRGRRDEGGRLVAVEG</sequence>
<organism evidence="2 3">
    <name type="scientific">Methylobacterium platani JCM 14648</name>
    <dbReference type="NCBI Taxonomy" id="1295136"/>
    <lineage>
        <taxon>Bacteria</taxon>
        <taxon>Pseudomonadati</taxon>
        <taxon>Pseudomonadota</taxon>
        <taxon>Alphaproteobacteria</taxon>
        <taxon>Hyphomicrobiales</taxon>
        <taxon>Methylobacteriaceae</taxon>
        <taxon>Methylobacterium</taxon>
    </lineage>
</organism>
<feature type="transmembrane region" description="Helical" evidence="1">
    <location>
        <begin position="40"/>
        <end position="61"/>
    </location>
</feature>
<evidence type="ECO:0000256" key="1">
    <source>
        <dbReference type="SAM" id="Phobius"/>
    </source>
</evidence>
<protein>
    <submittedName>
        <fullName evidence="2">Uncharacterized protein</fullName>
    </submittedName>
</protein>